<evidence type="ECO:0000256" key="1">
    <source>
        <dbReference type="ARBA" id="ARBA00004128"/>
    </source>
</evidence>
<protein>
    <recommendedName>
        <fullName evidence="8">Probable transporter MCH1</fullName>
    </recommendedName>
</protein>
<feature type="transmembrane region" description="Helical" evidence="10">
    <location>
        <begin position="416"/>
        <end position="435"/>
    </location>
</feature>
<evidence type="ECO:0000256" key="5">
    <source>
        <dbReference type="ARBA" id="ARBA00022692"/>
    </source>
</evidence>
<dbReference type="SUPFAM" id="SSF103473">
    <property type="entry name" value="MFS general substrate transporter"/>
    <property type="match status" value="1"/>
</dbReference>
<organism evidence="11 12">
    <name type="scientific">Agaricus bisporus var. burnettii</name>
    <dbReference type="NCBI Taxonomy" id="192524"/>
    <lineage>
        <taxon>Eukaryota</taxon>
        <taxon>Fungi</taxon>
        <taxon>Dikarya</taxon>
        <taxon>Basidiomycota</taxon>
        <taxon>Agaricomycotina</taxon>
        <taxon>Agaricomycetes</taxon>
        <taxon>Agaricomycetidae</taxon>
        <taxon>Agaricales</taxon>
        <taxon>Agaricineae</taxon>
        <taxon>Agaricaceae</taxon>
        <taxon>Agaricus</taxon>
    </lineage>
</organism>
<evidence type="ECO:0000313" key="12">
    <source>
        <dbReference type="Proteomes" id="UP000629468"/>
    </source>
</evidence>
<feature type="transmembrane region" description="Helical" evidence="10">
    <location>
        <begin position="340"/>
        <end position="368"/>
    </location>
</feature>
<evidence type="ECO:0000256" key="7">
    <source>
        <dbReference type="ARBA" id="ARBA00023136"/>
    </source>
</evidence>
<feature type="transmembrane region" description="Helical" evidence="10">
    <location>
        <begin position="82"/>
        <end position="100"/>
    </location>
</feature>
<name>A0A8H7KJ11_AGABI</name>
<dbReference type="PANTHER" id="PTHR21576">
    <property type="entry name" value="UNCHARACTERIZED NODULIN-LIKE PROTEIN"/>
    <property type="match status" value="1"/>
</dbReference>
<evidence type="ECO:0000256" key="2">
    <source>
        <dbReference type="ARBA" id="ARBA00008335"/>
    </source>
</evidence>
<feature type="region of interest" description="Disordered" evidence="9">
    <location>
        <begin position="171"/>
        <end position="195"/>
    </location>
</feature>
<proteinExistence type="inferred from homology"/>
<reference evidence="11 12" key="1">
    <citation type="journal article" name="Sci. Rep.">
        <title>Telomere-to-telomere assembled and centromere annotated genomes of the two main subspecies of the button mushroom Agaricus bisporus reveal especially polymorphic chromosome ends.</title>
        <authorList>
            <person name="Sonnenberg A.S.M."/>
            <person name="Sedaghat-Telgerd N."/>
            <person name="Lavrijssen B."/>
            <person name="Ohm R.A."/>
            <person name="Hendrickx P.M."/>
            <person name="Scholtmeijer K."/>
            <person name="Baars J.J.P."/>
            <person name="van Peer A."/>
        </authorList>
    </citation>
    <scope>NUCLEOTIDE SEQUENCE [LARGE SCALE GENOMIC DNA]</scope>
    <source>
        <strain evidence="11 12">H119_p4</strain>
    </source>
</reference>
<feature type="transmembrane region" description="Helical" evidence="10">
    <location>
        <begin position="136"/>
        <end position="156"/>
    </location>
</feature>
<dbReference type="AlphaFoldDB" id="A0A8H7KJ11"/>
<dbReference type="PANTHER" id="PTHR21576:SF45">
    <property type="entry name" value="TRANSPORTER MCH1-RELATED"/>
    <property type="match status" value="1"/>
</dbReference>
<comment type="subcellular location">
    <subcellularLocation>
        <location evidence="1">Vacuole membrane</location>
        <topology evidence="1">Multi-pass membrane protein</topology>
    </subcellularLocation>
</comment>
<feature type="compositionally biased region" description="Basic and acidic residues" evidence="9">
    <location>
        <begin position="172"/>
        <end position="183"/>
    </location>
</feature>
<keyword evidence="7 10" id="KW-0472">Membrane</keyword>
<sequence>MASLCPSRTTSVYWKSFACCSIVANALCSGGIFTFPLMLPVLADRCRLTQPQLTTVVLAAMMGQYPFAAFAGKLIDYYGPSLCSAIAAILYSSAFSLFSYHSPSAWPAWLQYSRTFLSSLQHPVCSLSNLVSHPVLAWHFSAFLLFFSLTSPRTGLRIVIRALSKSQAGLNSKDEHTASRDPELPPSETSQLLPRGEYTPELHAKTDSTRGLLTQGHFWLLILFCICVFGASEMAISNIGTIVAALPSSTSAEMTSDPPSTMDSTPQQVRLISMANTFTRILVGPLADYVSPVASYLPNGTIVHARKYRISRVFFLFVSAIILSLTFLWTSIGITTQSGIWLLSLGTGIGYSATFTVIPSIVSSVWGLKHLGRNFGILMYAPFAGTPMFSYLYAFVSQSHSTSGGICRGTECWKTTFRLTSFTSLLAVFIALALWRQWRGRL</sequence>
<dbReference type="EMBL" id="JABXXO010000004">
    <property type="protein sequence ID" value="KAF7778809.1"/>
    <property type="molecule type" value="Genomic_DNA"/>
</dbReference>
<evidence type="ECO:0000256" key="4">
    <source>
        <dbReference type="ARBA" id="ARBA00022554"/>
    </source>
</evidence>
<evidence type="ECO:0000256" key="9">
    <source>
        <dbReference type="SAM" id="MobiDB-lite"/>
    </source>
</evidence>
<keyword evidence="4" id="KW-0926">Vacuole</keyword>
<evidence type="ECO:0000256" key="8">
    <source>
        <dbReference type="ARBA" id="ARBA00039330"/>
    </source>
</evidence>
<comment type="caution">
    <text evidence="11">The sequence shown here is derived from an EMBL/GenBank/DDBJ whole genome shotgun (WGS) entry which is preliminary data.</text>
</comment>
<keyword evidence="6 10" id="KW-1133">Transmembrane helix</keyword>
<evidence type="ECO:0000256" key="10">
    <source>
        <dbReference type="SAM" id="Phobius"/>
    </source>
</evidence>
<accession>A0A8H7KJ11</accession>
<feature type="transmembrane region" description="Helical" evidence="10">
    <location>
        <begin position="375"/>
        <end position="396"/>
    </location>
</feature>
<dbReference type="GO" id="GO:0000329">
    <property type="term" value="C:fungal-type vacuole membrane"/>
    <property type="evidence" value="ECO:0007669"/>
    <property type="project" value="TreeGrafter"/>
</dbReference>
<keyword evidence="3" id="KW-0813">Transport</keyword>
<gene>
    <name evidence="11" type="ORF">Agabi119p4_3154</name>
</gene>
<feature type="transmembrane region" description="Helical" evidence="10">
    <location>
        <begin position="53"/>
        <end position="75"/>
    </location>
</feature>
<evidence type="ECO:0000313" key="11">
    <source>
        <dbReference type="EMBL" id="KAF7778809.1"/>
    </source>
</evidence>
<dbReference type="Gene3D" id="1.20.1250.20">
    <property type="entry name" value="MFS general substrate transporter like domains"/>
    <property type="match status" value="1"/>
</dbReference>
<dbReference type="Proteomes" id="UP000629468">
    <property type="component" value="Unassembled WGS sequence"/>
</dbReference>
<dbReference type="InterPro" id="IPR036259">
    <property type="entry name" value="MFS_trans_sf"/>
</dbReference>
<feature type="transmembrane region" description="Helical" evidence="10">
    <location>
        <begin position="313"/>
        <end position="334"/>
    </location>
</feature>
<comment type="similarity">
    <text evidence="2">Belongs to the major facilitator superfamily.</text>
</comment>
<evidence type="ECO:0000256" key="3">
    <source>
        <dbReference type="ARBA" id="ARBA00022448"/>
    </source>
</evidence>
<feature type="transmembrane region" description="Helical" evidence="10">
    <location>
        <begin position="12"/>
        <end position="33"/>
    </location>
</feature>
<evidence type="ECO:0000256" key="6">
    <source>
        <dbReference type="ARBA" id="ARBA00022989"/>
    </source>
</evidence>
<keyword evidence="5 10" id="KW-0812">Transmembrane</keyword>